<feature type="domain" description="U-box" evidence="3">
    <location>
        <begin position="55"/>
        <end position="341"/>
    </location>
</feature>
<dbReference type="InterPro" id="IPR011989">
    <property type="entry name" value="ARM-like"/>
</dbReference>
<keyword evidence="1" id="KW-0833">Ubl conjugation pathway</keyword>
<dbReference type="Pfam" id="PF25598">
    <property type="entry name" value="ARM_PUB"/>
    <property type="match status" value="1"/>
</dbReference>
<gene>
    <name evidence="4" type="ORF">CSSPTR1EN2_LOCUS22247</name>
</gene>
<organism evidence="4 5">
    <name type="scientific">Sphagnum troendelagicum</name>
    <dbReference type="NCBI Taxonomy" id="128251"/>
    <lineage>
        <taxon>Eukaryota</taxon>
        <taxon>Viridiplantae</taxon>
        <taxon>Streptophyta</taxon>
        <taxon>Embryophyta</taxon>
        <taxon>Bryophyta</taxon>
        <taxon>Sphagnophytina</taxon>
        <taxon>Sphagnopsida</taxon>
        <taxon>Sphagnales</taxon>
        <taxon>Sphagnaceae</taxon>
        <taxon>Sphagnum</taxon>
    </lineage>
</organism>
<dbReference type="PANTHER" id="PTHR23315">
    <property type="entry name" value="U BOX DOMAIN-CONTAINING"/>
    <property type="match status" value="1"/>
</dbReference>
<dbReference type="SUPFAM" id="SSF48371">
    <property type="entry name" value="ARM repeat"/>
    <property type="match status" value="1"/>
</dbReference>
<dbReference type="SMART" id="SM00185">
    <property type="entry name" value="ARM"/>
    <property type="match status" value="3"/>
</dbReference>
<proteinExistence type="predicted"/>
<evidence type="ECO:0000256" key="1">
    <source>
        <dbReference type="ARBA" id="ARBA00022786"/>
    </source>
</evidence>
<dbReference type="PANTHER" id="PTHR23315:SF224">
    <property type="entry name" value="U-BOX DOMAIN-CONTAINING PROTEIN 1"/>
    <property type="match status" value="1"/>
</dbReference>
<keyword evidence="5" id="KW-1185">Reference proteome</keyword>
<name>A0ABP0V4N0_9BRYO</name>
<dbReference type="InterPro" id="IPR000225">
    <property type="entry name" value="Armadillo"/>
</dbReference>
<evidence type="ECO:0000313" key="4">
    <source>
        <dbReference type="EMBL" id="CAK9234498.1"/>
    </source>
</evidence>
<protein>
    <recommendedName>
        <fullName evidence="3">U-box domain-containing protein</fullName>
    </recommendedName>
</protein>
<dbReference type="EMBL" id="OZ019900">
    <property type="protein sequence ID" value="CAK9234498.1"/>
    <property type="molecule type" value="Genomic_DNA"/>
</dbReference>
<sequence length="348" mass="38217">MPASIKKDVSLEKGDETLIRLLSRFQMESTTENLLLHLPNVMEEKREIVIDLVKKIEMGTETEIELAVIDLRLLTKHDVESRQFIAEANGIQLLIPLLDSPKGIIQENAITTLLNLSISDGNRALIMETSGAWDAIFKLLGAGVTDEAKENAAATIFSLLIVEEYRERVGQKPGTLSELLQILKDVHTHRGKKDVIKVIYHLALHEPNKARLVMVGAIPVLFSFILQRRLVEDALSVLALLGSCPEGVTAMTRLGELTTIVEVLRGGSTRAKENATSVLLALCETGRDSAVEKVSRHNHAIVATLCSLLITGSDRGKRKAKSLMRFLVANDSSSSSIDSSSSFLDNEY</sequence>
<dbReference type="InterPro" id="IPR058678">
    <property type="entry name" value="ARM_PUB"/>
</dbReference>
<reference evidence="4" key="1">
    <citation type="submission" date="2024-02" db="EMBL/GenBank/DDBJ databases">
        <authorList>
            <consortium name="ELIXIR-Norway"/>
            <consortium name="Elixir Norway"/>
        </authorList>
    </citation>
    <scope>NUCLEOTIDE SEQUENCE</scope>
</reference>
<evidence type="ECO:0000256" key="2">
    <source>
        <dbReference type="PROSITE-ProRule" id="PRU00259"/>
    </source>
</evidence>
<accession>A0ABP0V4N0</accession>
<evidence type="ECO:0000259" key="3">
    <source>
        <dbReference type="Pfam" id="PF25598"/>
    </source>
</evidence>
<feature type="repeat" description="ARM" evidence="2">
    <location>
        <begin position="89"/>
        <end position="131"/>
    </location>
</feature>
<dbReference type="PROSITE" id="PS50176">
    <property type="entry name" value="ARM_REPEAT"/>
    <property type="match status" value="1"/>
</dbReference>
<evidence type="ECO:0000313" key="5">
    <source>
        <dbReference type="Proteomes" id="UP001497512"/>
    </source>
</evidence>
<dbReference type="InterPro" id="IPR016024">
    <property type="entry name" value="ARM-type_fold"/>
</dbReference>
<dbReference type="Gene3D" id="1.25.10.10">
    <property type="entry name" value="Leucine-rich Repeat Variant"/>
    <property type="match status" value="1"/>
</dbReference>
<dbReference type="Proteomes" id="UP001497512">
    <property type="component" value="Chromosome 8"/>
</dbReference>